<gene>
    <name evidence="2" type="ORF">PXEA_LOCUS11731</name>
</gene>
<reference evidence="2" key="1">
    <citation type="submission" date="2018-11" db="EMBL/GenBank/DDBJ databases">
        <authorList>
            <consortium name="Pathogen Informatics"/>
        </authorList>
    </citation>
    <scope>NUCLEOTIDE SEQUENCE</scope>
</reference>
<evidence type="ECO:0000256" key="1">
    <source>
        <dbReference type="SAM" id="SignalP"/>
    </source>
</evidence>
<dbReference type="Proteomes" id="UP000784294">
    <property type="component" value="Unassembled WGS sequence"/>
</dbReference>
<feature type="chain" id="PRO_5019574740" description="Secreted protein" evidence="1">
    <location>
        <begin position="22"/>
        <end position="109"/>
    </location>
</feature>
<accession>A0A448WRE5</accession>
<name>A0A448WRE5_9PLAT</name>
<proteinExistence type="predicted"/>
<protein>
    <recommendedName>
        <fullName evidence="4">Secreted protein</fullName>
    </recommendedName>
</protein>
<keyword evidence="3" id="KW-1185">Reference proteome</keyword>
<organism evidence="2 3">
    <name type="scientific">Protopolystoma xenopodis</name>
    <dbReference type="NCBI Taxonomy" id="117903"/>
    <lineage>
        <taxon>Eukaryota</taxon>
        <taxon>Metazoa</taxon>
        <taxon>Spiralia</taxon>
        <taxon>Lophotrochozoa</taxon>
        <taxon>Platyhelminthes</taxon>
        <taxon>Monogenea</taxon>
        <taxon>Polyopisthocotylea</taxon>
        <taxon>Polystomatidea</taxon>
        <taxon>Polystomatidae</taxon>
        <taxon>Protopolystoma</taxon>
    </lineage>
</organism>
<dbReference type="AlphaFoldDB" id="A0A448WRE5"/>
<comment type="caution">
    <text evidence="2">The sequence shown here is derived from an EMBL/GenBank/DDBJ whole genome shotgun (WGS) entry which is preliminary data.</text>
</comment>
<sequence>MIWRACFLKAVYAAFSRSCTCSVVDSSLKLDVSIAQSHLLDWNHFVHTSSGLPPSATDMHRGQVSAIRSDILSTSFCKCECLSPSSSNIRFCLDHADGLRDRLAEVTSA</sequence>
<evidence type="ECO:0000313" key="2">
    <source>
        <dbReference type="EMBL" id="VEL18291.1"/>
    </source>
</evidence>
<feature type="signal peptide" evidence="1">
    <location>
        <begin position="1"/>
        <end position="21"/>
    </location>
</feature>
<keyword evidence="1" id="KW-0732">Signal</keyword>
<dbReference type="EMBL" id="CAAALY010036367">
    <property type="protein sequence ID" value="VEL18291.1"/>
    <property type="molecule type" value="Genomic_DNA"/>
</dbReference>
<evidence type="ECO:0008006" key="4">
    <source>
        <dbReference type="Google" id="ProtNLM"/>
    </source>
</evidence>
<evidence type="ECO:0000313" key="3">
    <source>
        <dbReference type="Proteomes" id="UP000784294"/>
    </source>
</evidence>